<evidence type="ECO:0000256" key="1">
    <source>
        <dbReference type="ARBA" id="ARBA00009995"/>
    </source>
</evidence>
<dbReference type="EMBL" id="LWDX02060279">
    <property type="protein sequence ID" value="OEL17325.1"/>
    <property type="molecule type" value="Genomic_DNA"/>
</dbReference>
<reference evidence="2 3" key="1">
    <citation type="submission" date="2016-09" db="EMBL/GenBank/DDBJ databases">
        <title>The draft genome of Dichanthelium oligosanthes: A C3 panicoid grass species.</title>
        <authorList>
            <person name="Studer A.J."/>
            <person name="Schnable J.C."/>
            <person name="Brutnell T.P."/>
        </authorList>
    </citation>
    <scope>NUCLEOTIDE SEQUENCE [LARGE SCALE GENOMIC DNA]</scope>
    <source>
        <strain evidence="3">cv. Kellogg 1175</strain>
        <tissue evidence="2">Leaf</tissue>
    </source>
</reference>
<dbReference type="GO" id="GO:0080043">
    <property type="term" value="F:quercetin 3-O-glucosyltransferase activity"/>
    <property type="evidence" value="ECO:0007669"/>
    <property type="project" value="TreeGrafter"/>
</dbReference>
<feature type="non-terminal residue" evidence="2">
    <location>
        <position position="1"/>
    </location>
</feature>
<dbReference type="Gene3D" id="3.40.50.2000">
    <property type="entry name" value="Glycogen Phosphorylase B"/>
    <property type="match status" value="3"/>
</dbReference>
<dbReference type="PANTHER" id="PTHR11926">
    <property type="entry name" value="GLUCOSYL/GLUCURONOSYL TRANSFERASES"/>
    <property type="match status" value="1"/>
</dbReference>
<dbReference type="PANTHER" id="PTHR11926:SF1374">
    <property type="entry name" value="UDP-GLYCOSYLTRANSFERASE 76F1-RELATED"/>
    <property type="match status" value="1"/>
</dbReference>
<protein>
    <submittedName>
        <fullName evidence="2">DIMBOA UDP-glucosyltransferase BX8</fullName>
    </submittedName>
</protein>
<comment type="caution">
    <text evidence="2">The sequence shown here is derived from an EMBL/GenBank/DDBJ whole genome shotgun (WGS) entry which is preliminary data.</text>
</comment>
<evidence type="ECO:0000313" key="3">
    <source>
        <dbReference type="Proteomes" id="UP000095767"/>
    </source>
</evidence>
<keyword evidence="3" id="KW-1185">Reference proteome</keyword>
<organism evidence="2 3">
    <name type="scientific">Dichanthelium oligosanthes</name>
    <dbReference type="NCBI Taxonomy" id="888268"/>
    <lineage>
        <taxon>Eukaryota</taxon>
        <taxon>Viridiplantae</taxon>
        <taxon>Streptophyta</taxon>
        <taxon>Embryophyta</taxon>
        <taxon>Tracheophyta</taxon>
        <taxon>Spermatophyta</taxon>
        <taxon>Magnoliopsida</taxon>
        <taxon>Liliopsida</taxon>
        <taxon>Poales</taxon>
        <taxon>Poaceae</taxon>
        <taxon>PACMAD clade</taxon>
        <taxon>Panicoideae</taxon>
        <taxon>Panicodae</taxon>
        <taxon>Paniceae</taxon>
        <taxon>Dichantheliinae</taxon>
        <taxon>Dichanthelium</taxon>
    </lineage>
</organism>
<dbReference type="OrthoDB" id="5835829at2759"/>
<dbReference type="AlphaFoldDB" id="A0A1E5UX22"/>
<dbReference type="GO" id="GO:0080044">
    <property type="term" value="F:quercetin 7-O-glucosyltransferase activity"/>
    <property type="evidence" value="ECO:0007669"/>
    <property type="project" value="TreeGrafter"/>
</dbReference>
<dbReference type="STRING" id="888268.A0A1E5UX22"/>
<comment type="similarity">
    <text evidence="1">Belongs to the UDP-glycosyltransferase family.</text>
</comment>
<accession>A0A1E5UX22</accession>
<proteinExistence type="inferred from homology"/>
<name>A0A1E5UX22_9POAL</name>
<evidence type="ECO:0000313" key="2">
    <source>
        <dbReference type="EMBL" id="OEL17325.1"/>
    </source>
</evidence>
<dbReference type="SUPFAM" id="SSF53756">
    <property type="entry name" value="UDP-Glycosyltransferase/glycogen phosphorylase"/>
    <property type="match status" value="1"/>
</dbReference>
<gene>
    <name evidence="2" type="ORF">BAE44_0021658</name>
</gene>
<keyword evidence="2" id="KW-0808">Transferase</keyword>
<dbReference type="Proteomes" id="UP000095767">
    <property type="component" value="Unassembled WGS sequence"/>
</dbReference>
<sequence length="233" mass="25382">LHDRGLAVTVFHTDLRAPDLADYPSDYHYVSVPVTVPTELVASEDTARLVTELNVSCATPFQERLAALLGEEEEGGVRCVITDVIWYSAQAAARELGVPELPELHEEHKDDPVDVLPPFRVRDLQRIETSSLADFASLLGHTVDGARQSTCLINTFEAIEAVDLDNIREDMSTPVFAIGPLHKFAPPVKSSLDNLQQDRRCLDWLDTQAPGSVIHVSFGSLAARVCGACLGPG</sequence>